<organism evidence="6 7">
    <name type="scientific">Schwartzia succinivorans DSM 10502</name>
    <dbReference type="NCBI Taxonomy" id="1123243"/>
    <lineage>
        <taxon>Bacteria</taxon>
        <taxon>Bacillati</taxon>
        <taxon>Bacillota</taxon>
        <taxon>Negativicutes</taxon>
        <taxon>Selenomonadales</taxon>
        <taxon>Selenomonadaceae</taxon>
        <taxon>Schwartzia</taxon>
    </lineage>
</organism>
<dbReference type="AlphaFoldDB" id="A0A1M4Z7E4"/>
<dbReference type="InterPro" id="IPR002569">
    <property type="entry name" value="Met_Sox_Rdtase_MsrA_dom"/>
</dbReference>
<dbReference type="GO" id="GO:0033744">
    <property type="term" value="F:L-methionine:thioredoxin-disulfide S-oxidoreductase activity"/>
    <property type="evidence" value="ECO:0007669"/>
    <property type="project" value="RHEA"/>
</dbReference>
<comment type="function">
    <text evidence="4">Has an important function as a repair enzyme for proteins that have been inactivated by oxidation. Catalyzes the reversible oxidation-reduction of methionine sulfoxide in proteins to methionine.</text>
</comment>
<evidence type="ECO:0000313" key="6">
    <source>
        <dbReference type="EMBL" id="SHF14003.1"/>
    </source>
</evidence>
<reference evidence="6 7" key="1">
    <citation type="submission" date="2016-11" db="EMBL/GenBank/DDBJ databases">
        <authorList>
            <person name="Jaros S."/>
            <person name="Januszkiewicz K."/>
            <person name="Wedrychowicz H."/>
        </authorList>
    </citation>
    <scope>NUCLEOTIDE SEQUENCE [LARGE SCALE GENOMIC DNA]</scope>
    <source>
        <strain evidence="6 7">DSM 10502</strain>
    </source>
</reference>
<gene>
    <name evidence="4" type="primary">msrA</name>
    <name evidence="6" type="ORF">SAMN02745190_01953</name>
</gene>
<protein>
    <recommendedName>
        <fullName evidence="4">Peptide methionine sulfoxide reductase MsrA</fullName>
        <shortName evidence="4">Protein-methionine-S-oxide reductase</shortName>
        <ecNumber evidence="4">1.8.4.11</ecNumber>
    </recommendedName>
    <alternativeName>
        <fullName evidence="4">Peptide-methionine (S)-S-oxide reductase</fullName>
        <shortName evidence="4">Peptide Met(O) reductase</shortName>
    </alternativeName>
</protein>
<keyword evidence="1 4" id="KW-0560">Oxidoreductase</keyword>
<keyword evidence="7" id="KW-1185">Reference proteome</keyword>
<dbReference type="Proteomes" id="UP000184404">
    <property type="component" value="Unassembled WGS sequence"/>
</dbReference>
<dbReference type="HAMAP" id="MF_01401">
    <property type="entry name" value="MsrA"/>
    <property type="match status" value="1"/>
</dbReference>
<dbReference type="NCBIfam" id="TIGR00401">
    <property type="entry name" value="msrA"/>
    <property type="match status" value="1"/>
</dbReference>
<comment type="caution">
    <text evidence="4">Lacks conserved residue(s) required for the propagation of feature annotation.</text>
</comment>
<dbReference type="PANTHER" id="PTHR42799">
    <property type="entry name" value="MITOCHONDRIAL PEPTIDE METHIONINE SULFOXIDE REDUCTASE"/>
    <property type="match status" value="1"/>
</dbReference>
<dbReference type="InterPro" id="IPR036509">
    <property type="entry name" value="Met_Sox_Rdtase_MsrA_sf"/>
</dbReference>
<dbReference type="GO" id="GO:0008113">
    <property type="term" value="F:peptide-methionine (S)-S-oxide reductase activity"/>
    <property type="evidence" value="ECO:0007669"/>
    <property type="project" value="UniProtKB-UniRule"/>
</dbReference>
<dbReference type="EC" id="1.8.4.11" evidence="4"/>
<dbReference type="SUPFAM" id="SSF55068">
    <property type="entry name" value="Peptide methionine sulfoxide reductase"/>
    <property type="match status" value="1"/>
</dbReference>
<comment type="catalytic activity">
    <reaction evidence="3 4">
        <text>[thioredoxin]-disulfide + L-methionine + H2O = L-methionine (S)-S-oxide + [thioredoxin]-dithiol</text>
        <dbReference type="Rhea" id="RHEA:19993"/>
        <dbReference type="Rhea" id="RHEA-COMP:10698"/>
        <dbReference type="Rhea" id="RHEA-COMP:10700"/>
        <dbReference type="ChEBI" id="CHEBI:15377"/>
        <dbReference type="ChEBI" id="CHEBI:29950"/>
        <dbReference type="ChEBI" id="CHEBI:50058"/>
        <dbReference type="ChEBI" id="CHEBI:57844"/>
        <dbReference type="ChEBI" id="CHEBI:58772"/>
        <dbReference type="EC" id="1.8.4.11"/>
    </reaction>
</comment>
<evidence type="ECO:0000313" key="7">
    <source>
        <dbReference type="Proteomes" id="UP000184404"/>
    </source>
</evidence>
<dbReference type="PANTHER" id="PTHR42799:SF2">
    <property type="entry name" value="MITOCHONDRIAL PEPTIDE METHIONINE SULFOXIDE REDUCTASE"/>
    <property type="match status" value="1"/>
</dbReference>
<comment type="similarity">
    <text evidence="4">Belongs to the MsrA Met sulfoxide reductase family.</text>
</comment>
<sequence length="189" mass="21395">MYTKKIYFAGGSFYELQEVFARIEGVIGVTTGYINSETQNPTHEEVLTGRTGAAMGVELSFDPKKIDLSSLMDILFAVINPYSKDRQGDCFGPMYRSGVYYTSAEDEPMVEYHMNFIRNRKKIPAATDDSITVNDPNSDPAGARQCYAEAKRLKNFTPAAEEHQNYLKKHPEVNTHIDFALLKELHIIR</sequence>
<evidence type="ECO:0000256" key="4">
    <source>
        <dbReference type="HAMAP-Rule" id="MF_01401"/>
    </source>
</evidence>
<evidence type="ECO:0000256" key="1">
    <source>
        <dbReference type="ARBA" id="ARBA00023002"/>
    </source>
</evidence>
<dbReference type="GO" id="GO:0034599">
    <property type="term" value="P:cellular response to oxidative stress"/>
    <property type="evidence" value="ECO:0007669"/>
    <property type="project" value="TreeGrafter"/>
</dbReference>
<comment type="catalytic activity">
    <reaction evidence="2 4">
        <text>L-methionyl-[protein] + [thioredoxin]-disulfide + H2O = L-methionyl-(S)-S-oxide-[protein] + [thioredoxin]-dithiol</text>
        <dbReference type="Rhea" id="RHEA:14217"/>
        <dbReference type="Rhea" id="RHEA-COMP:10698"/>
        <dbReference type="Rhea" id="RHEA-COMP:10700"/>
        <dbReference type="Rhea" id="RHEA-COMP:12313"/>
        <dbReference type="Rhea" id="RHEA-COMP:12315"/>
        <dbReference type="ChEBI" id="CHEBI:15377"/>
        <dbReference type="ChEBI" id="CHEBI:16044"/>
        <dbReference type="ChEBI" id="CHEBI:29950"/>
        <dbReference type="ChEBI" id="CHEBI:44120"/>
        <dbReference type="ChEBI" id="CHEBI:50058"/>
        <dbReference type="EC" id="1.8.4.11"/>
    </reaction>
</comment>
<name>A0A1M4Z7E4_9FIRM</name>
<dbReference type="EMBL" id="FQUG01000007">
    <property type="protein sequence ID" value="SHF14003.1"/>
    <property type="molecule type" value="Genomic_DNA"/>
</dbReference>
<feature type="domain" description="Peptide methionine sulphoxide reductase MsrA" evidence="5">
    <location>
        <begin position="5"/>
        <end position="172"/>
    </location>
</feature>
<evidence type="ECO:0000256" key="2">
    <source>
        <dbReference type="ARBA" id="ARBA00047806"/>
    </source>
</evidence>
<dbReference type="Gene3D" id="3.30.1060.10">
    <property type="entry name" value="Peptide methionine sulphoxide reductase MsrA"/>
    <property type="match status" value="1"/>
</dbReference>
<dbReference type="RefSeq" id="WP_072936028.1">
    <property type="nucleotide sequence ID" value="NZ_FQUG01000007.1"/>
</dbReference>
<evidence type="ECO:0000259" key="5">
    <source>
        <dbReference type="Pfam" id="PF01625"/>
    </source>
</evidence>
<dbReference type="GO" id="GO:0005737">
    <property type="term" value="C:cytoplasm"/>
    <property type="evidence" value="ECO:0007669"/>
    <property type="project" value="TreeGrafter"/>
</dbReference>
<dbReference type="OrthoDB" id="4174719at2"/>
<dbReference type="STRING" id="1123243.SAMN02745190_01953"/>
<proteinExistence type="inferred from homology"/>
<accession>A0A1M4Z7E4</accession>
<dbReference type="Pfam" id="PF01625">
    <property type="entry name" value="PMSR"/>
    <property type="match status" value="1"/>
</dbReference>
<evidence type="ECO:0000256" key="3">
    <source>
        <dbReference type="ARBA" id="ARBA00048782"/>
    </source>
</evidence>
<dbReference type="InterPro" id="IPR050162">
    <property type="entry name" value="MsrA_MetSO_reductase"/>
</dbReference>